<evidence type="ECO:0000256" key="1">
    <source>
        <dbReference type="SAM" id="Coils"/>
    </source>
</evidence>
<evidence type="ECO:0000313" key="3">
    <source>
        <dbReference type="EMBL" id="CAH0378653.1"/>
    </source>
</evidence>
<gene>
    <name evidence="3" type="ORF">PECAL_6P02490</name>
</gene>
<feature type="coiled-coil region" evidence="1">
    <location>
        <begin position="268"/>
        <end position="404"/>
    </location>
</feature>
<keyword evidence="1" id="KW-0175">Coiled coil</keyword>
<dbReference type="EMBL" id="CAKKNE010000006">
    <property type="protein sequence ID" value="CAH0378653.1"/>
    <property type="molecule type" value="Genomic_DNA"/>
</dbReference>
<protein>
    <submittedName>
        <fullName evidence="3">Uncharacterized protein</fullName>
    </submittedName>
</protein>
<comment type="caution">
    <text evidence="3">The sequence shown here is derived from an EMBL/GenBank/DDBJ whole genome shotgun (WGS) entry which is preliminary data.</text>
</comment>
<sequence>MEVTIHHEYHAPEARLRKKLELVQTALRLDRDVLDEMRNELSGFRSAFARTKALALERAASLEAENAQRFALSEVAAAGSRRDVEIVRAEAEAARDAATNATKARAAGEAAFAAMRAAARAQAVSGAADLDAARADADEAHASARQARADADAAARQRAEESAAARRYNDVAAAKVREIEQRAEGAAREAAALRAAVAGAEARASSAENERRRAVEDAAEAVQLKARLEDAKNAADAACGAAASSASAAADAHRESASALETSINAELQAARAARDAAEARATEALASAHAYGKRAVDAETSVADAVQRAAEAEARLKALEEAMTGMSETGQAELAKLKSRLNDERKKSMTLVAENDAARDENEKLAEALAATHEERRQDAVNLKKLAEGVVQATAEKERLTELLKVAAGEQARLSSEMEALRRAPPLPAPSCDESALREQIANLERHVHRQAEERVELLARLEERRETMPPPIMANVGNLPAISQSLPEDHAMKFIQRSRKAKATAQRRHQARRV</sequence>
<evidence type="ECO:0000256" key="2">
    <source>
        <dbReference type="SAM" id="MobiDB-lite"/>
    </source>
</evidence>
<accession>A0A8J2T288</accession>
<evidence type="ECO:0000313" key="4">
    <source>
        <dbReference type="Proteomes" id="UP000789595"/>
    </source>
</evidence>
<dbReference type="Proteomes" id="UP000789595">
    <property type="component" value="Unassembled WGS sequence"/>
</dbReference>
<keyword evidence="4" id="KW-1185">Reference proteome</keyword>
<name>A0A8J2T288_9STRA</name>
<reference evidence="3" key="1">
    <citation type="submission" date="2021-11" db="EMBL/GenBank/DDBJ databases">
        <authorList>
            <consortium name="Genoscope - CEA"/>
            <person name="William W."/>
        </authorList>
    </citation>
    <scope>NUCLEOTIDE SEQUENCE</scope>
</reference>
<dbReference type="AlphaFoldDB" id="A0A8J2T288"/>
<organism evidence="3 4">
    <name type="scientific">Pelagomonas calceolata</name>
    <dbReference type="NCBI Taxonomy" id="35677"/>
    <lineage>
        <taxon>Eukaryota</taxon>
        <taxon>Sar</taxon>
        <taxon>Stramenopiles</taxon>
        <taxon>Ochrophyta</taxon>
        <taxon>Pelagophyceae</taxon>
        <taxon>Pelagomonadales</taxon>
        <taxon>Pelagomonadaceae</taxon>
        <taxon>Pelagomonas</taxon>
    </lineage>
</organism>
<feature type="region of interest" description="Disordered" evidence="2">
    <location>
        <begin position="139"/>
        <end position="158"/>
    </location>
</feature>
<feature type="coiled-coil region" evidence="1">
    <location>
        <begin position="435"/>
        <end position="462"/>
    </location>
</feature>
<proteinExistence type="predicted"/>